<dbReference type="Proteomes" id="UP000054770">
    <property type="component" value="Unassembled WGS sequence"/>
</dbReference>
<protein>
    <submittedName>
        <fullName evidence="1">Uncharacterized protein</fullName>
    </submittedName>
</protein>
<comment type="caution">
    <text evidence="1">The sequence shown here is derived from an EMBL/GenBank/DDBJ whole genome shotgun (WGS) entry which is preliminary data.</text>
</comment>
<dbReference type="EMBL" id="FCON02000445">
    <property type="protein sequence ID" value="SAL88567.1"/>
    <property type="molecule type" value="Genomic_DNA"/>
</dbReference>
<dbReference type="AlphaFoldDB" id="A0A158L598"/>
<sequence length="234" mass="26204">MACEAGCVDIRVERSQLHLECGKLLPKIVMQFPRDICPLVFPGGLNVSRQLAGMLEFREAQLIGHVARYLGKATQRAVCVTYGCDHDICPEPGFVFANSPSFVFDMPLFDRQRELCFRLARCDILRRIKDRKVPAYDFVRFIAFDPFRTVVPGGDVSGGVEKKDRIVFHCFDQQTEMLVAQQAADRGASRHSFAPVVGRPLTRRLIATLHAVCLTDWEGDLVAFGESCRRSPGA</sequence>
<reference evidence="1" key="1">
    <citation type="submission" date="2016-01" db="EMBL/GenBank/DDBJ databases">
        <authorList>
            <person name="Peeters C."/>
        </authorList>
    </citation>
    <scope>NUCLEOTIDE SEQUENCE [LARGE SCALE GENOMIC DNA]</scope>
    <source>
        <strain evidence="1">LMG 22940</strain>
    </source>
</reference>
<evidence type="ECO:0000313" key="1">
    <source>
        <dbReference type="EMBL" id="SAL88567.1"/>
    </source>
</evidence>
<keyword evidence="2" id="KW-1185">Reference proteome</keyword>
<name>A0A158L598_9BURK</name>
<proteinExistence type="predicted"/>
<gene>
    <name evidence="1" type="ORF">AWB68_08820</name>
</gene>
<evidence type="ECO:0000313" key="2">
    <source>
        <dbReference type="Proteomes" id="UP000054770"/>
    </source>
</evidence>
<organism evidence="1 2">
    <name type="scientific">Caballeronia choica</name>
    <dbReference type="NCBI Taxonomy" id="326476"/>
    <lineage>
        <taxon>Bacteria</taxon>
        <taxon>Pseudomonadati</taxon>
        <taxon>Pseudomonadota</taxon>
        <taxon>Betaproteobacteria</taxon>
        <taxon>Burkholderiales</taxon>
        <taxon>Burkholderiaceae</taxon>
        <taxon>Caballeronia</taxon>
    </lineage>
</organism>
<accession>A0A158L598</accession>